<sequence>MTSRTPREPRLRLVQQAPLQRAAAARRSHPGRRAPAPPRGIAPQGELARHARAQLAGAVSLARWAQRTGASPEAVPVQAASDLGMTISQVRDHWGRARLAGLIEPGPDGGGVRAGWRLRAWDRDDTAALRGWLALFDAWSLTRPAPADADPSAVADVVAAVPQLLSVMQLSHGPVTAAGLIDLLHRRITELRAARTTPPAAATSAVPAGSPRGGATPATGGAAPAATAGSPPGGGVRDGATPAPAGPPVGAPAPAAPGPAEAASGGAVAIRPAGPGVHDGATPSAGGPAAGASAPAAPGPAEAASGGAVAIRPAGPGVHDGATPSAGGPAAGASAPAAPGPAEAASGGAVAIRPAGPGVHDGATPSAGGPAAGASA</sequence>
<organism evidence="2 3">
    <name type="scientific">Streptomyces boetiae</name>
    <dbReference type="NCBI Taxonomy" id="3075541"/>
    <lineage>
        <taxon>Bacteria</taxon>
        <taxon>Bacillati</taxon>
        <taxon>Actinomycetota</taxon>
        <taxon>Actinomycetes</taxon>
        <taxon>Kitasatosporales</taxon>
        <taxon>Streptomycetaceae</taxon>
        <taxon>Streptomyces</taxon>
    </lineage>
</organism>
<comment type="caution">
    <text evidence="2">The sequence shown here is derived from an EMBL/GenBank/DDBJ whole genome shotgun (WGS) entry which is preliminary data.</text>
</comment>
<accession>A0ABU2L5F9</accession>
<keyword evidence="3" id="KW-1185">Reference proteome</keyword>
<feature type="compositionally biased region" description="Low complexity" evidence="1">
    <location>
        <begin position="258"/>
        <end position="269"/>
    </location>
</feature>
<evidence type="ECO:0000313" key="3">
    <source>
        <dbReference type="Proteomes" id="UP001183388"/>
    </source>
</evidence>
<reference evidence="3" key="1">
    <citation type="submission" date="2023-07" db="EMBL/GenBank/DDBJ databases">
        <title>30 novel species of actinomycetes from the DSMZ collection.</title>
        <authorList>
            <person name="Nouioui I."/>
        </authorList>
    </citation>
    <scope>NUCLEOTIDE SEQUENCE [LARGE SCALE GENOMIC DNA]</scope>
    <source>
        <strain evidence="3">DSM 44917</strain>
    </source>
</reference>
<feature type="compositionally biased region" description="Low complexity" evidence="1">
    <location>
        <begin position="321"/>
        <end position="351"/>
    </location>
</feature>
<dbReference type="EMBL" id="JAVREN010000007">
    <property type="protein sequence ID" value="MDT0306796.1"/>
    <property type="molecule type" value="Genomic_DNA"/>
</dbReference>
<feature type="region of interest" description="Disordered" evidence="1">
    <location>
        <begin position="1"/>
        <end position="43"/>
    </location>
</feature>
<dbReference type="Proteomes" id="UP001183388">
    <property type="component" value="Unassembled WGS sequence"/>
</dbReference>
<name>A0ABU2L5F9_9ACTN</name>
<evidence type="ECO:0000313" key="2">
    <source>
        <dbReference type="EMBL" id="MDT0306796.1"/>
    </source>
</evidence>
<feature type="compositionally biased region" description="Low complexity" evidence="1">
    <location>
        <begin position="362"/>
        <end position="376"/>
    </location>
</feature>
<feature type="compositionally biased region" description="Basic and acidic residues" evidence="1">
    <location>
        <begin position="1"/>
        <end position="11"/>
    </location>
</feature>
<proteinExistence type="predicted"/>
<feature type="compositionally biased region" description="Low complexity" evidence="1">
    <location>
        <begin position="194"/>
        <end position="230"/>
    </location>
</feature>
<feature type="non-terminal residue" evidence="2">
    <location>
        <position position="376"/>
    </location>
</feature>
<evidence type="ECO:0000256" key="1">
    <source>
        <dbReference type="SAM" id="MobiDB-lite"/>
    </source>
</evidence>
<gene>
    <name evidence="2" type="ORF">RM780_07445</name>
</gene>
<dbReference type="RefSeq" id="WP_311629723.1">
    <property type="nucleotide sequence ID" value="NZ_JAVREN010000007.1"/>
</dbReference>
<feature type="compositionally biased region" description="Low complexity" evidence="1">
    <location>
        <begin position="12"/>
        <end position="23"/>
    </location>
</feature>
<feature type="region of interest" description="Disordered" evidence="1">
    <location>
        <begin position="194"/>
        <end position="376"/>
    </location>
</feature>
<feature type="compositionally biased region" description="Low complexity" evidence="1">
    <location>
        <begin position="280"/>
        <end position="310"/>
    </location>
</feature>
<feature type="compositionally biased region" description="Pro residues" evidence="1">
    <location>
        <begin position="244"/>
        <end position="257"/>
    </location>
</feature>
<protein>
    <submittedName>
        <fullName evidence="2">Uncharacterized protein</fullName>
    </submittedName>
</protein>